<keyword evidence="2" id="KW-0328">Glycosyltransferase</keyword>
<gene>
    <name evidence="5" type="ORF">B1991_01675</name>
</gene>
<feature type="domain" description="Glycosyltransferase 2-like" evidence="4">
    <location>
        <begin position="19"/>
        <end position="178"/>
    </location>
</feature>
<dbReference type="Gene3D" id="3.90.550.10">
    <property type="entry name" value="Spore Coat Polysaccharide Biosynthesis Protein SpsA, Chain A"/>
    <property type="match status" value="1"/>
</dbReference>
<keyword evidence="6" id="KW-1185">Reference proteome</keyword>
<dbReference type="SUPFAM" id="SSF53448">
    <property type="entry name" value="Nucleotide-diphospho-sugar transferases"/>
    <property type="match status" value="1"/>
</dbReference>
<dbReference type="EMBL" id="MWIO01000004">
    <property type="protein sequence ID" value="THD09926.1"/>
    <property type="molecule type" value="Genomic_DNA"/>
</dbReference>
<organism evidence="5 6">
    <name type="scientific">Rhodanobacter lindaniclasticus</name>
    <dbReference type="NCBI Taxonomy" id="75310"/>
    <lineage>
        <taxon>Bacteria</taxon>
        <taxon>Pseudomonadati</taxon>
        <taxon>Pseudomonadota</taxon>
        <taxon>Gammaproteobacteria</taxon>
        <taxon>Lysobacterales</taxon>
        <taxon>Rhodanobacteraceae</taxon>
        <taxon>Rhodanobacter</taxon>
    </lineage>
</organism>
<dbReference type="PANTHER" id="PTHR43179">
    <property type="entry name" value="RHAMNOSYLTRANSFERASE WBBL"/>
    <property type="match status" value="1"/>
</dbReference>
<evidence type="ECO:0000259" key="4">
    <source>
        <dbReference type="Pfam" id="PF00535"/>
    </source>
</evidence>
<comment type="caution">
    <text evidence="5">The sequence shown here is derived from an EMBL/GenBank/DDBJ whole genome shotgun (WGS) entry which is preliminary data.</text>
</comment>
<dbReference type="InterPro" id="IPR029044">
    <property type="entry name" value="Nucleotide-diphossugar_trans"/>
</dbReference>
<reference evidence="5 6" key="1">
    <citation type="submission" date="2017-02" db="EMBL/GenBank/DDBJ databases">
        <title>Whole genome sequencing of Rhodanobacter lindaniclasticus DSM 17932.</title>
        <authorList>
            <person name="Kumar S."/>
            <person name="Patil P."/>
            <person name="Patil P.B."/>
        </authorList>
    </citation>
    <scope>NUCLEOTIDE SEQUENCE [LARGE SCALE GENOMIC DNA]</scope>
    <source>
        <strain evidence="5 6">DSM 17932</strain>
    </source>
</reference>
<proteinExistence type="inferred from homology"/>
<evidence type="ECO:0000313" key="6">
    <source>
        <dbReference type="Proteomes" id="UP000306317"/>
    </source>
</evidence>
<accession>A0A4S3KM96</accession>
<name>A0A4S3KM96_9GAMM</name>
<evidence type="ECO:0000256" key="3">
    <source>
        <dbReference type="ARBA" id="ARBA00022679"/>
    </source>
</evidence>
<dbReference type="Proteomes" id="UP000306317">
    <property type="component" value="Unassembled WGS sequence"/>
</dbReference>
<keyword evidence="3 5" id="KW-0808">Transferase</keyword>
<dbReference type="RefSeq" id="WP_136256972.1">
    <property type="nucleotide sequence ID" value="NZ_MWIO01000004.1"/>
</dbReference>
<dbReference type="OrthoDB" id="9807209at2"/>
<protein>
    <submittedName>
        <fullName evidence="5">Glycosyl transferase</fullName>
    </submittedName>
</protein>
<dbReference type="Pfam" id="PF00535">
    <property type="entry name" value="Glycos_transf_2"/>
    <property type="match status" value="1"/>
</dbReference>
<evidence type="ECO:0000256" key="1">
    <source>
        <dbReference type="ARBA" id="ARBA00006739"/>
    </source>
</evidence>
<dbReference type="GO" id="GO:0016757">
    <property type="term" value="F:glycosyltransferase activity"/>
    <property type="evidence" value="ECO:0007669"/>
    <property type="project" value="UniProtKB-KW"/>
</dbReference>
<dbReference type="InterPro" id="IPR001173">
    <property type="entry name" value="Glyco_trans_2-like"/>
</dbReference>
<evidence type="ECO:0000313" key="5">
    <source>
        <dbReference type="EMBL" id="THD09926.1"/>
    </source>
</evidence>
<dbReference type="PANTHER" id="PTHR43179:SF12">
    <property type="entry name" value="GALACTOFURANOSYLTRANSFERASE GLFT2"/>
    <property type="match status" value="1"/>
</dbReference>
<evidence type="ECO:0000256" key="2">
    <source>
        <dbReference type="ARBA" id="ARBA00022676"/>
    </source>
</evidence>
<comment type="similarity">
    <text evidence="1">Belongs to the glycosyltransferase 2 family.</text>
</comment>
<sequence>MDLVEQYHALNRPEHPVCSVCVANYNGAAMLDDCLGSVLSQLGDVSIEIIVHDDASTDDSVNLLLARYPSVELLASRENVGFCKANNRMVSHARGKYVLLLNNDAALHPDAILTLVEVAGLQSPGGILTMPQYDWETDKLVDRGCLLDPFYNPVPNLDQDRREVAMVIGACFWVARDLWNDLGGFPEWLESIGEDMYLCCVARLRGRPVHVTRTSGYRHRQGVSFGGNRVNRGKLSTTLRRRRLSERNKTRVMVICTPTWLVWPLLAVHMAELVLEGIAVTLSRRDRRVWREVYRPTLKSVLSGTLELRQRRRGQQAQRQATLRGYLHAFTWFPHKLRLLFRHGVPSIR</sequence>
<dbReference type="AlphaFoldDB" id="A0A4S3KM96"/>